<comment type="caution">
    <text evidence="1">The sequence shown here is derived from an EMBL/GenBank/DDBJ whole genome shotgun (WGS) entry which is preliminary data.</text>
</comment>
<dbReference type="EMBL" id="JASPKZ010010252">
    <property type="protein sequence ID" value="KAJ9574928.1"/>
    <property type="molecule type" value="Genomic_DNA"/>
</dbReference>
<name>A0AAD7Z7J3_DIPPU</name>
<accession>A0AAD7Z7J3</accession>
<reference evidence="1" key="2">
    <citation type="submission" date="2023-05" db="EMBL/GenBank/DDBJ databases">
        <authorList>
            <person name="Fouks B."/>
        </authorList>
    </citation>
    <scope>NUCLEOTIDE SEQUENCE</scope>
    <source>
        <strain evidence="1">Stay&amp;Tobe</strain>
        <tissue evidence="1">Testes</tissue>
    </source>
</reference>
<protein>
    <submittedName>
        <fullName evidence="1">Uncharacterized protein</fullName>
    </submittedName>
</protein>
<reference evidence="1" key="1">
    <citation type="journal article" date="2023" name="IScience">
        <title>Live-bearing cockroach genome reveals convergent evolutionary mechanisms linked to viviparity in insects and beyond.</title>
        <authorList>
            <person name="Fouks B."/>
            <person name="Harrison M.C."/>
            <person name="Mikhailova A.A."/>
            <person name="Marchal E."/>
            <person name="English S."/>
            <person name="Carruthers M."/>
            <person name="Jennings E.C."/>
            <person name="Chiamaka E.L."/>
            <person name="Frigard R.A."/>
            <person name="Pippel M."/>
            <person name="Attardo G.M."/>
            <person name="Benoit J.B."/>
            <person name="Bornberg-Bauer E."/>
            <person name="Tobe S.S."/>
        </authorList>
    </citation>
    <scope>NUCLEOTIDE SEQUENCE</scope>
    <source>
        <strain evidence="1">Stay&amp;Tobe</strain>
    </source>
</reference>
<feature type="non-terminal residue" evidence="1">
    <location>
        <position position="60"/>
    </location>
</feature>
<gene>
    <name evidence="1" type="ORF">L9F63_007894</name>
</gene>
<proteinExistence type="predicted"/>
<sequence length="60" mass="6811">THMSKHSVNKHNSRIWISSNKVLLERNVLQMRTLKLSTCSGVQLRNSVPTNACSYVKNLS</sequence>
<dbReference type="AlphaFoldDB" id="A0AAD7Z7J3"/>
<feature type="non-terminal residue" evidence="1">
    <location>
        <position position="1"/>
    </location>
</feature>
<evidence type="ECO:0000313" key="1">
    <source>
        <dbReference type="EMBL" id="KAJ9574928.1"/>
    </source>
</evidence>
<dbReference type="Proteomes" id="UP001233999">
    <property type="component" value="Unassembled WGS sequence"/>
</dbReference>
<keyword evidence="2" id="KW-1185">Reference proteome</keyword>
<organism evidence="1 2">
    <name type="scientific">Diploptera punctata</name>
    <name type="common">Pacific beetle cockroach</name>
    <dbReference type="NCBI Taxonomy" id="6984"/>
    <lineage>
        <taxon>Eukaryota</taxon>
        <taxon>Metazoa</taxon>
        <taxon>Ecdysozoa</taxon>
        <taxon>Arthropoda</taxon>
        <taxon>Hexapoda</taxon>
        <taxon>Insecta</taxon>
        <taxon>Pterygota</taxon>
        <taxon>Neoptera</taxon>
        <taxon>Polyneoptera</taxon>
        <taxon>Dictyoptera</taxon>
        <taxon>Blattodea</taxon>
        <taxon>Blaberoidea</taxon>
        <taxon>Blaberidae</taxon>
        <taxon>Diplopterinae</taxon>
        <taxon>Diploptera</taxon>
    </lineage>
</organism>
<evidence type="ECO:0000313" key="2">
    <source>
        <dbReference type="Proteomes" id="UP001233999"/>
    </source>
</evidence>